<keyword evidence="3" id="KW-1185">Reference proteome</keyword>
<accession>A0A4Z1AHA0</accession>
<dbReference type="AlphaFoldDB" id="A0A4Z1AHA0"/>
<dbReference type="GO" id="GO:0008703">
    <property type="term" value="F:5-amino-6-(5-phosphoribosylamino)uracil reductase activity"/>
    <property type="evidence" value="ECO:0007669"/>
    <property type="project" value="InterPro"/>
</dbReference>
<evidence type="ECO:0000313" key="3">
    <source>
        <dbReference type="Proteomes" id="UP000298263"/>
    </source>
</evidence>
<dbReference type="EMBL" id="RQGP01000022">
    <property type="protein sequence ID" value="TGL90777.1"/>
    <property type="molecule type" value="Genomic_DNA"/>
</dbReference>
<dbReference type="InterPro" id="IPR002734">
    <property type="entry name" value="RibDG_C"/>
</dbReference>
<dbReference type="SUPFAM" id="SSF53597">
    <property type="entry name" value="Dihydrofolate reductase-like"/>
    <property type="match status" value="1"/>
</dbReference>
<protein>
    <submittedName>
        <fullName evidence="2">Dihydrofolate reductase</fullName>
    </submittedName>
</protein>
<sequence length="187" mass="20907">MKTQGSLSAFLFLSLDGFYKGENEDISWHSHGPEESQFSEDNLNSGNTLVFGKRTFLMMESFWTSKDAFQLFPIVAEQMQNVQKLVISHSQIETTWNHTKVLTPNGIEEIRNLKAKGLHMTILGSGQVVRQCSEMGLLNHYSLMIDPIAIGKGESLFGGLKSNQVLELESTRTFASGSVLLNYKKSI</sequence>
<reference evidence="2" key="1">
    <citation type="journal article" date="2019" name="PLoS Negl. Trop. Dis.">
        <title>Revisiting the worldwide diversity of Leptospira species in the environment.</title>
        <authorList>
            <person name="Vincent A.T."/>
            <person name="Schiettekatte O."/>
            <person name="Bourhy P."/>
            <person name="Veyrier F.J."/>
            <person name="Picardeau M."/>
        </authorList>
    </citation>
    <scope>NUCLEOTIDE SEQUENCE [LARGE SCALE GENOMIC DNA]</scope>
    <source>
        <strain evidence="2">201702422</strain>
    </source>
</reference>
<evidence type="ECO:0000313" key="2">
    <source>
        <dbReference type="EMBL" id="TGL90777.1"/>
    </source>
</evidence>
<proteinExistence type="predicted"/>
<dbReference type="InterPro" id="IPR024072">
    <property type="entry name" value="DHFR-like_dom_sf"/>
</dbReference>
<dbReference type="RefSeq" id="WP_135583904.1">
    <property type="nucleotide sequence ID" value="NZ_RQGO01000005.1"/>
</dbReference>
<organism evidence="2 3">
    <name type="scientific">Leptospira congkakensis</name>
    <dbReference type="NCBI Taxonomy" id="2484932"/>
    <lineage>
        <taxon>Bacteria</taxon>
        <taxon>Pseudomonadati</taxon>
        <taxon>Spirochaetota</taxon>
        <taxon>Spirochaetia</taxon>
        <taxon>Leptospirales</taxon>
        <taxon>Leptospiraceae</taxon>
        <taxon>Leptospira</taxon>
    </lineage>
</organism>
<dbReference type="Gene3D" id="3.40.430.10">
    <property type="entry name" value="Dihydrofolate Reductase, subunit A"/>
    <property type="match status" value="1"/>
</dbReference>
<comment type="caution">
    <text evidence="2">The sequence shown here is derived from an EMBL/GenBank/DDBJ whole genome shotgun (WGS) entry which is preliminary data.</text>
</comment>
<gene>
    <name evidence="2" type="ORF">EHQ69_12735</name>
</gene>
<dbReference type="Pfam" id="PF01872">
    <property type="entry name" value="RibD_C"/>
    <property type="match status" value="1"/>
</dbReference>
<evidence type="ECO:0000259" key="1">
    <source>
        <dbReference type="Pfam" id="PF01872"/>
    </source>
</evidence>
<name>A0A4Z1AHA0_9LEPT</name>
<dbReference type="GO" id="GO:0009231">
    <property type="term" value="P:riboflavin biosynthetic process"/>
    <property type="evidence" value="ECO:0007669"/>
    <property type="project" value="InterPro"/>
</dbReference>
<feature type="domain" description="Bacterial bifunctional deaminase-reductase C-terminal" evidence="1">
    <location>
        <begin position="9"/>
        <end position="179"/>
    </location>
</feature>
<dbReference type="Proteomes" id="UP000298263">
    <property type="component" value="Unassembled WGS sequence"/>
</dbReference>
<dbReference type="OrthoDB" id="195113at2"/>